<dbReference type="PRINTS" id="PR00550">
    <property type="entry name" value="HYPRGLYCEMIC"/>
</dbReference>
<evidence type="ECO:0000313" key="5">
    <source>
        <dbReference type="Proteomes" id="UP001142055"/>
    </source>
</evidence>
<evidence type="ECO:0000313" key="4">
    <source>
        <dbReference type="EMBL" id="KAJ6222449.1"/>
    </source>
</evidence>
<gene>
    <name evidence="4" type="ORF">RDWZM_000994</name>
</gene>
<evidence type="ECO:0000256" key="2">
    <source>
        <dbReference type="ARBA" id="ARBA00005447"/>
    </source>
</evidence>
<feature type="disulfide bond" evidence="3">
    <location>
        <begin position="40"/>
        <end position="66"/>
    </location>
</feature>
<dbReference type="Pfam" id="PF01147">
    <property type="entry name" value="Crust_neurohorm"/>
    <property type="match status" value="1"/>
</dbReference>
<dbReference type="Gene3D" id="1.10.2010.10">
    <property type="entry name" value="Crustacean CHH/MIH/GIH neurohormone"/>
    <property type="match status" value="1"/>
</dbReference>
<organism evidence="4 5">
    <name type="scientific">Blomia tropicalis</name>
    <name type="common">Mite</name>
    <dbReference type="NCBI Taxonomy" id="40697"/>
    <lineage>
        <taxon>Eukaryota</taxon>
        <taxon>Metazoa</taxon>
        <taxon>Ecdysozoa</taxon>
        <taxon>Arthropoda</taxon>
        <taxon>Chelicerata</taxon>
        <taxon>Arachnida</taxon>
        <taxon>Acari</taxon>
        <taxon>Acariformes</taxon>
        <taxon>Sarcoptiformes</taxon>
        <taxon>Astigmata</taxon>
        <taxon>Glycyphagoidea</taxon>
        <taxon>Echimyopodidae</taxon>
        <taxon>Blomia</taxon>
    </lineage>
</organism>
<comment type="function">
    <text evidence="1">May increase the toxicity of alpha-latrotoxin and/or other venom components. Is non-toxic to mice and to the cockroach Periplaneta americana.</text>
</comment>
<keyword evidence="3" id="KW-1015">Disulfide bond</keyword>
<dbReference type="PANTHER" id="PTHR35981:SF2">
    <property type="entry name" value="ION TRANSPORT PEPTIDE, ISOFORM C"/>
    <property type="match status" value="1"/>
</dbReference>
<protein>
    <recommendedName>
        <fullName evidence="6">Ion transport peptide</fullName>
    </recommendedName>
</protein>
<dbReference type="GO" id="GO:0005576">
    <property type="term" value="C:extracellular region"/>
    <property type="evidence" value="ECO:0007669"/>
    <property type="project" value="InterPro"/>
</dbReference>
<proteinExistence type="inferred from homology"/>
<dbReference type="Proteomes" id="UP001142055">
    <property type="component" value="Chromosome 1"/>
</dbReference>
<dbReference type="InterPro" id="IPR035957">
    <property type="entry name" value="Crust_neurohorm_sf"/>
</dbReference>
<evidence type="ECO:0000256" key="3">
    <source>
        <dbReference type="PIRSR" id="PIRSR631098-51"/>
    </source>
</evidence>
<dbReference type="PANTHER" id="PTHR35981">
    <property type="entry name" value="ION TRANSPORT PEPTIDE, ISOFORM C"/>
    <property type="match status" value="1"/>
</dbReference>
<comment type="similarity">
    <text evidence="2">Belongs to the arthropod CHH/MIH/GIH/VIH hormone family.</text>
</comment>
<dbReference type="InterPro" id="IPR001166">
    <property type="entry name" value="Hyperglycemic"/>
</dbReference>
<feature type="disulfide bond" evidence="3">
    <location>
        <begin position="21"/>
        <end position="57"/>
    </location>
</feature>
<sequence>MAAVTNIPGQISKKSFTGIGCLGRFDRSKFARLDRICDECSNIYRNVGMLNSCRDFCFKNEAFPACVDALLLTHEQKELDDIVTELLG</sequence>
<dbReference type="EMBL" id="JAPWDV010000001">
    <property type="protein sequence ID" value="KAJ6222449.1"/>
    <property type="molecule type" value="Genomic_DNA"/>
</dbReference>
<dbReference type="GO" id="GO:0005184">
    <property type="term" value="F:neuropeptide hormone activity"/>
    <property type="evidence" value="ECO:0007669"/>
    <property type="project" value="InterPro"/>
</dbReference>
<dbReference type="OMA" id="HETFGNC"/>
<keyword evidence="5" id="KW-1185">Reference proteome</keyword>
<dbReference type="GO" id="GO:0007623">
    <property type="term" value="P:circadian rhythm"/>
    <property type="evidence" value="ECO:0007669"/>
    <property type="project" value="TreeGrafter"/>
</dbReference>
<comment type="caution">
    <text evidence="4">The sequence shown here is derived from an EMBL/GenBank/DDBJ whole genome shotgun (WGS) entry which is preliminary data.</text>
</comment>
<dbReference type="InterPro" id="IPR031098">
    <property type="entry name" value="Crust_neurohorm"/>
</dbReference>
<reference evidence="4" key="1">
    <citation type="submission" date="2022-12" db="EMBL/GenBank/DDBJ databases">
        <title>Genome assemblies of Blomia tropicalis.</title>
        <authorList>
            <person name="Cui Y."/>
        </authorList>
    </citation>
    <scope>NUCLEOTIDE SEQUENCE</scope>
    <source>
        <tissue evidence="4">Adult mites</tissue>
    </source>
</reference>
<dbReference type="AlphaFoldDB" id="A0A9Q0MB87"/>
<dbReference type="SUPFAM" id="SSF81778">
    <property type="entry name" value="Crustacean CHH/MIH/GIH neurohormone"/>
    <property type="match status" value="1"/>
</dbReference>
<feature type="disulfide bond" evidence="3">
    <location>
        <begin position="37"/>
        <end position="53"/>
    </location>
</feature>
<evidence type="ECO:0000256" key="1">
    <source>
        <dbReference type="ARBA" id="ARBA00003845"/>
    </source>
</evidence>
<accession>A0A9Q0MB87</accession>
<name>A0A9Q0MB87_BLOTA</name>
<evidence type="ECO:0008006" key="6">
    <source>
        <dbReference type="Google" id="ProtNLM"/>
    </source>
</evidence>